<dbReference type="STRING" id="342002.BST15_17430"/>
<protein>
    <submittedName>
        <fullName evidence="1">Uncharacterized protein</fullName>
    </submittedName>
</protein>
<reference evidence="2 4" key="3">
    <citation type="submission" date="2016-12" db="EMBL/GenBank/DDBJ databases">
        <title>The new phylogeny of genus Mycobacterium.</title>
        <authorList>
            <person name="Tortoli E."/>
            <person name="Trovato A."/>
            <person name="Cirillo D.M."/>
        </authorList>
    </citation>
    <scope>NUCLEOTIDE SEQUENCE [LARGE SCALE GENOMIC DNA]</scope>
    <source>
        <strain evidence="2 4">DSM 44942</strain>
    </source>
</reference>
<gene>
    <name evidence="2" type="ORF">BST15_17430</name>
    <name evidence="1" type="ORF">WR43_12825</name>
</gene>
<evidence type="ECO:0000313" key="2">
    <source>
        <dbReference type="EMBL" id="OQZ93700.1"/>
    </source>
</evidence>
<reference evidence="1" key="2">
    <citation type="submission" date="2015-04" db="EMBL/GenBank/DDBJ databases">
        <title>Genome sequence of Mycobacterium arupense strain GUC1.</title>
        <authorList>
            <person name="Greninger A.L."/>
            <person name="Cunningham G."/>
            <person name="Chiu C.Y."/>
            <person name="Miller S."/>
        </authorList>
    </citation>
    <scope>NUCLEOTIDE SEQUENCE</scope>
    <source>
        <strain evidence="1">GUC1</strain>
    </source>
</reference>
<keyword evidence="4" id="KW-1185">Reference proteome</keyword>
<dbReference type="OrthoDB" id="4761540at2"/>
<comment type="caution">
    <text evidence="1">The sequence shown here is derived from an EMBL/GenBank/DDBJ whole genome shotgun (WGS) entry which is preliminary data.</text>
</comment>
<name>A0A0F5MVE5_9MYCO</name>
<sequence length="339" mass="35435">MSLVLGSAPTGSGAASTSRFAAAGVALVGTGLILANPAVPVPSDIQHRYVHLTAGADDFMGWSSVFERAGDNLDALLSNSNIPTLLEQIGGNLKDYGQLIIGMENVPLDARIVDGEPMTRFVTSGFAGIGDALQKMIFGVESDPFKYPGLETLFERMADYAADGNAFGVFNDLNLWTLYGLEDIGKAMAPVLSIPARMLENLSSAVSEFVGPLDAWSFIKEFSGTQMEPLIGVFYQLANTITQAVGGDLNALLSAPADLMNALINGWEVPDTPNVFVGLLNDGSLLDALLVDWPARLAEALTVGTADLPTNAASAAADAVDPGAFLDLFGSGDVLSGLF</sequence>
<dbReference type="Proteomes" id="UP000192327">
    <property type="component" value="Unassembled WGS sequence"/>
</dbReference>
<evidence type="ECO:0000313" key="4">
    <source>
        <dbReference type="Proteomes" id="UP000192327"/>
    </source>
</evidence>
<dbReference type="EMBL" id="LASW01000057">
    <property type="protein sequence ID" value="KKB98768.1"/>
    <property type="molecule type" value="Genomic_DNA"/>
</dbReference>
<reference evidence="3" key="1">
    <citation type="submission" date="2015-04" db="EMBL/GenBank/DDBJ databases">
        <title>Genome sequence of Mycobacterium arupense GUC1.</title>
        <authorList>
            <person name="Greninger A.L."/>
            <person name="Cunningham G."/>
            <person name="Chiu C.Y."/>
            <person name="Miller S."/>
        </authorList>
    </citation>
    <scope>NUCLEOTIDE SEQUENCE [LARGE SCALE GENOMIC DNA]</scope>
    <source>
        <strain evidence="3">GUC1</strain>
    </source>
</reference>
<evidence type="ECO:0000313" key="1">
    <source>
        <dbReference type="EMBL" id="KKB98768.1"/>
    </source>
</evidence>
<accession>A0A0F5MVE5</accession>
<organism evidence="1 3">
    <name type="scientific">Mycolicibacter arupensis</name>
    <dbReference type="NCBI Taxonomy" id="342002"/>
    <lineage>
        <taxon>Bacteria</taxon>
        <taxon>Bacillati</taxon>
        <taxon>Actinomycetota</taxon>
        <taxon>Actinomycetes</taxon>
        <taxon>Mycobacteriales</taxon>
        <taxon>Mycobacteriaceae</taxon>
        <taxon>Mycolicibacter</taxon>
    </lineage>
</organism>
<dbReference type="EMBL" id="MVHH01000049">
    <property type="protein sequence ID" value="OQZ93700.1"/>
    <property type="molecule type" value="Genomic_DNA"/>
</dbReference>
<evidence type="ECO:0000313" key="3">
    <source>
        <dbReference type="Proteomes" id="UP000034416"/>
    </source>
</evidence>
<dbReference type="PATRIC" id="fig|342002.3.peg.3010"/>
<dbReference type="Proteomes" id="UP000034416">
    <property type="component" value="Unassembled WGS sequence"/>
</dbReference>
<dbReference type="AlphaFoldDB" id="A0A0F5MVE5"/>
<proteinExistence type="predicted"/>